<comment type="caution">
    <text evidence="5">The sequence shown here is derived from an EMBL/GenBank/DDBJ whole genome shotgun (WGS) entry which is preliminary data.</text>
</comment>
<sequence length="602" mass="67679">MKSLGKQLTMMLLISSLWIISMMAFADTDNASNPLVASLDQETSLPVYDNRFVVDQKIQSLQIMISTKNIQSVKILGPAGMEVLPLQNGAGVSWQQIDNLYGITIQHPAIGQWEIKGSMLAPPKVIIDSTLKMITPDFPNNLFRGETLSISAYLTDDNQRVTSKQILDEIQFTATLHNVATLEKYKIFLEGTKSSSVFRYDYTLQTLPGVYRLVIQASGLLFQRQLEQQFYLYDYPATISTTIVPDSDELLISVTLQSNVIDEGTCRFHALFTGRDGELTSTILRKIDDKKWQLYAPISDASHKVNLLLNAYTIDKRLVNITFPEVDIFEMFQKNIMDAKTSWEEKWKMFWQENQDAQLGSLFFFSPERMRENLLFVVNQDLPKEVMPLRNYPSDAQFLLKAWEPIMNTKPQTFADKIRAQELKDKAAEQALEAKKARIEKLKKAVPPPKPSPLRQWVLGILIVFIVLFIALVGALLWVFQKRKFVSAYQAMQNMMQVIKNQAKALKARIPVKTKAMPEEATQDVQESAQAATLSPASSEQVVLAESTQETVAEKVEPPDPPAESVEEATSQAAPLPAEISKEASAQAPLSEAPNQGQQPNV</sequence>
<evidence type="ECO:0000256" key="1">
    <source>
        <dbReference type="SAM" id="MobiDB-lite"/>
    </source>
</evidence>
<evidence type="ECO:0000259" key="4">
    <source>
        <dbReference type="Pfam" id="PF23560"/>
    </source>
</evidence>
<feature type="chain" id="PRO_5043129797" description="Hemicentin/VWA7 galactose-binding domain-containing protein" evidence="3">
    <location>
        <begin position="27"/>
        <end position="602"/>
    </location>
</feature>
<name>A0A0Q9YSN2_9GAMM</name>
<keyword evidence="3" id="KW-0732">Signal</keyword>
<keyword evidence="2" id="KW-0472">Membrane</keyword>
<evidence type="ECO:0000256" key="3">
    <source>
        <dbReference type="SAM" id="SignalP"/>
    </source>
</evidence>
<dbReference type="InterPro" id="IPR056475">
    <property type="entry name" value="GBD_Hemicentin/VWA7"/>
</dbReference>
<reference evidence="6" key="2">
    <citation type="journal article" date="2016" name="Genome Announc.">
        <title>Draft Genome Sequences of Two Novel Amoeba-Resistant Intranuclear Bacteria, 'Candidatus Berkiella cookevillensis' and 'Candidatus Berkiella aquae'.</title>
        <authorList>
            <person name="Mehari Y.T."/>
            <person name="Arivett B.A."/>
            <person name="Farone A.L."/>
            <person name="Gunderson J.H."/>
            <person name="Farone M.B."/>
        </authorList>
    </citation>
    <scope>NUCLEOTIDE SEQUENCE</scope>
    <source>
        <strain evidence="6">HT99</strain>
    </source>
</reference>
<protein>
    <recommendedName>
        <fullName evidence="4">Hemicentin/VWA7 galactose-binding domain-containing protein</fullName>
    </recommendedName>
</protein>
<evidence type="ECO:0000313" key="5">
    <source>
        <dbReference type="EMBL" id="KRG20458.1"/>
    </source>
</evidence>
<evidence type="ECO:0000313" key="6">
    <source>
        <dbReference type="EMBL" id="MCS5712249.1"/>
    </source>
</evidence>
<feature type="region of interest" description="Disordered" evidence="1">
    <location>
        <begin position="517"/>
        <end position="602"/>
    </location>
</feature>
<proteinExistence type="predicted"/>
<accession>A0A0Q9YSN2</accession>
<gene>
    <name evidence="6" type="ORF">HT99x_012475</name>
    <name evidence="5" type="ORF">HT99x_02386</name>
</gene>
<feature type="compositionally biased region" description="Polar residues" evidence="1">
    <location>
        <begin position="523"/>
        <end position="551"/>
    </location>
</feature>
<dbReference type="EMBL" id="LKAJ02000001">
    <property type="protein sequence ID" value="MCS5712249.1"/>
    <property type="molecule type" value="Genomic_DNA"/>
</dbReference>
<evidence type="ECO:0000256" key="2">
    <source>
        <dbReference type="SAM" id="Phobius"/>
    </source>
</evidence>
<dbReference type="Proteomes" id="UP000051497">
    <property type="component" value="Unassembled WGS sequence"/>
</dbReference>
<feature type="transmembrane region" description="Helical" evidence="2">
    <location>
        <begin position="457"/>
        <end position="480"/>
    </location>
</feature>
<keyword evidence="2" id="KW-0812">Transmembrane</keyword>
<keyword evidence="2" id="KW-1133">Transmembrane helix</keyword>
<dbReference type="EMBL" id="LKAJ01000011">
    <property type="protein sequence ID" value="KRG20458.1"/>
    <property type="molecule type" value="Genomic_DNA"/>
</dbReference>
<reference evidence="5" key="1">
    <citation type="submission" date="2015-09" db="EMBL/GenBank/DDBJ databases">
        <title>Draft Genome Sequences of Two Novel Amoeba-resistant Intranuclear Bacteria, Candidatus Berkiella cookevillensis and Candidatus Berkiella aquae.</title>
        <authorList>
            <person name="Mehari Y.T."/>
            <person name="Arivett B.A."/>
            <person name="Farone A.L."/>
            <person name="Gunderson J.H."/>
            <person name="Farone M.B."/>
        </authorList>
    </citation>
    <scope>NUCLEOTIDE SEQUENCE [LARGE SCALE GENOMIC DNA]</scope>
    <source>
        <strain evidence="5">HT99</strain>
    </source>
</reference>
<feature type="domain" description="Hemicentin/VWA7 galactose-binding" evidence="4">
    <location>
        <begin position="47"/>
        <end position="118"/>
    </location>
</feature>
<feature type="signal peptide" evidence="3">
    <location>
        <begin position="1"/>
        <end position="26"/>
    </location>
</feature>
<keyword evidence="7" id="KW-1185">Reference proteome</keyword>
<dbReference type="AlphaFoldDB" id="A0A0Q9YSN2"/>
<dbReference type="RefSeq" id="WP_259566613.1">
    <property type="nucleotide sequence ID" value="NZ_LKAJ02000001.1"/>
</dbReference>
<dbReference type="STRING" id="295108.HT99x_02386"/>
<feature type="compositionally biased region" description="Polar residues" evidence="1">
    <location>
        <begin position="593"/>
        <end position="602"/>
    </location>
</feature>
<organism evidence="5">
    <name type="scientific">Candidatus Berkiella aquae</name>
    <dbReference type="NCBI Taxonomy" id="295108"/>
    <lineage>
        <taxon>Bacteria</taxon>
        <taxon>Pseudomonadati</taxon>
        <taxon>Pseudomonadota</taxon>
        <taxon>Gammaproteobacteria</taxon>
        <taxon>Candidatus Berkiellales</taxon>
        <taxon>Candidatus Berkiellaceae</taxon>
        <taxon>Candidatus Berkiella</taxon>
    </lineage>
</organism>
<dbReference type="Pfam" id="PF23560">
    <property type="entry name" value="GBD_Hemicentin"/>
    <property type="match status" value="1"/>
</dbReference>
<reference evidence="6" key="3">
    <citation type="submission" date="2021-06" db="EMBL/GenBank/DDBJ databases">
        <title>Genomic Description and Analysis of Intracellular Bacteria, Candidatus Berkiella cookevillensis and Candidatus Berkiella aquae.</title>
        <authorList>
            <person name="Kidane D.T."/>
            <person name="Mehari Y.T."/>
            <person name="Rice F.C."/>
            <person name="Arivett B.A."/>
            <person name="Farone A.L."/>
            <person name="Berk S.G."/>
            <person name="Farone M.B."/>
        </authorList>
    </citation>
    <scope>NUCLEOTIDE SEQUENCE</scope>
    <source>
        <strain evidence="6">HT99</strain>
    </source>
</reference>
<evidence type="ECO:0000313" key="7">
    <source>
        <dbReference type="Proteomes" id="UP000051497"/>
    </source>
</evidence>